<keyword evidence="2" id="KW-1185">Reference proteome</keyword>
<organism evidence="1 2">
    <name type="scientific">Oceanococcus atlanticus</name>
    <dbReference type="NCBI Taxonomy" id="1317117"/>
    <lineage>
        <taxon>Bacteria</taxon>
        <taxon>Pseudomonadati</taxon>
        <taxon>Pseudomonadota</taxon>
        <taxon>Gammaproteobacteria</taxon>
        <taxon>Chromatiales</taxon>
        <taxon>Oceanococcaceae</taxon>
        <taxon>Oceanococcus</taxon>
    </lineage>
</organism>
<dbReference type="STRING" id="1317117.ATO7_13653"/>
<dbReference type="AlphaFoldDB" id="A0A1Y1SDC5"/>
<evidence type="ECO:0000313" key="1">
    <source>
        <dbReference type="EMBL" id="ORE86346.1"/>
    </source>
</evidence>
<gene>
    <name evidence="1" type="ORF">ATO7_13653</name>
</gene>
<accession>A0A1Y1SDC5</accession>
<reference evidence="1 2" key="1">
    <citation type="submission" date="2013-04" db="EMBL/GenBank/DDBJ databases">
        <title>Oceanococcus atlanticus 22II-S10r2 Genome Sequencing.</title>
        <authorList>
            <person name="Lai Q."/>
            <person name="Li G."/>
            <person name="Shao Z."/>
        </authorList>
    </citation>
    <scope>NUCLEOTIDE SEQUENCE [LARGE SCALE GENOMIC DNA]</scope>
    <source>
        <strain evidence="1 2">22II-S10r2</strain>
    </source>
</reference>
<dbReference type="EMBL" id="AQQV01000003">
    <property type="protein sequence ID" value="ORE86346.1"/>
    <property type="molecule type" value="Genomic_DNA"/>
</dbReference>
<comment type="caution">
    <text evidence="1">The sequence shown here is derived from an EMBL/GenBank/DDBJ whole genome shotgun (WGS) entry which is preliminary data.</text>
</comment>
<proteinExistence type="predicted"/>
<evidence type="ECO:0000313" key="2">
    <source>
        <dbReference type="Proteomes" id="UP000192342"/>
    </source>
</evidence>
<dbReference type="Proteomes" id="UP000192342">
    <property type="component" value="Unassembled WGS sequence"/>
</dbReference>
<sequence>MLAILTAIGREARTAAAGTQRLLANFDLHGALLQSQALSHTALRQRVGWKLEQQNPFGVTLSRFEAVDLAVMEAKSNHRLVCSAQLECVLKYW</sequence>
<name>A0A1Y1SDC5_9GAMM</name>
<protein>
    <submittedName>
        <fullName evidence="1">Uncharacterized protein</fullName>
    </submittedName>
</protein>